<reference evidence="1" key="1">
    <citation type="submission" date="2020-04" db="EMBL/GenBank/DDBJ databases">
        <authorList>
            <person name="Chiriac C."/>
            <person name="Salcher M."/>
            <person name="Ghai R."/>
            <person name="Kavagutti S V."/>
        </authorList>
    </citation>
    <scope>NUCLEOTIDE SEQUENCE</scope>
</reference>
<accession>A0A6J5M039</accession>
<name>A0A6J5M039_9CAUD</name>
<protein>
    <submittedName>
        <fullName evidence="1">Uncharacterized protein</fullName>
    </submittedName>
</protein>
<gene>
    <name evidence="1" type="ORF">UFOVP331_66</name>
</gene>
<sequence length="76" mass="8994">MADFSKQWCEFNDPEMPSDFDILEEANKLEPNNYIPMICEGYGFIAIGKNEHDDIMLAFRDNKDNIKWENYNNVIK</sequence>
<organism evidence="1">
    <name type="scientific">uncultured Caudovirales phage</name>
    <dbReference type="NCBI Taxonomy" id="2100421"/>
    <lineage>
        <taxon>Viruses</taxon>
        <taxon>Duplodnaviria</taxon>
        <taxon>Heunggongvirae</taxon>
        <taxon>Uroviricota</taxon>
        <taxon>Caudoviricetes</taxon>
        <taxon>Peduoviridae</taxon>
        <taxon>Maltschvirus</taxon>
        <taxon>Maltschvirus maltsch</taxon>
    </lineage>
</organism>
<proteinExistence type="predicted"/>
<evidence type="ECO:0000313" key="1">
    <source>
        <dbReference type="EMBL" id="CAB4138486.1"/>
    </source>
</evidence>
<dbReference type="EMBL" id="LR796345">
    <property type="protein sequence ID" value="CAB4138486.1"/>
    <property type="molecule type" value="Genomic_DNA"/>
</dbReference>